<feature type="domain" description="HD-GYP" evidence="4">
    <location>
        <begin position="179"/>
        <end position="374"/>
    </location>
</feature>
<dbReference type="InterPro" id="IPR052020">
    <property type="entry name" value="Cyclic_di-GMP/3'3'-cGAMP_PDE"/>
</dbReference>
<dbReference type="AlphaFoldDB" id="A0A0S4LSI3"/>
<dbReference type="InterPro" id="IPR006674">
    <property type="entry name" value="HD_domain"/>
</dbReference>
<dbReference type="InterPro" id="IPR006675">
    <property type="entry name" value="HDIG_dom"/>
</dbReference>
<evidence type="ECO:0000256" key="1">
    <source>
        <dbReference type="PROSITE-ProRule" id="PRU00169"/>
    </source>
</evidence>
<dbReference type="SMART" id="SM00448">
    <property type="entry name" value="REC"/>
    <property type="match status" value="1"/>
</dbReference>
<organism evidence="5 6">
    <name type="scientific">Candidatus Nitrospira nitrosa</name>
    <dbReference type="NCBI Taxonomy" id="1742972"/>
    <lineage>
        <taxon>Bacteria</taxon>
        <taxon>Pseudomonadati</taxon>
        <taxon>Nitrospirota</taxon>
        <taxon>Nitrospiria</taxon>
        <taxon>Nitrospirales</taxon>
        <taxon>Nitrospiraceae</taxon>
        <taxon>Nitrospira</taxon>
    </lineage>
</organism>
<keyword evidence="1" id="KW-0597">Phosphoprotein</keyword>
<evidence type="ECO:0000313" key="6">
    <source>
        <dbReference type="Proteomes" id="UP000199032"/>
    </source>
</evidence>
<evidence type="ECO:0000259" key="3">
    <source>
        <dbReference type="PROSITE" id="PS51831"/>
    </source>
</evidence>
<evidence type="ECO:0000259" key="4">
    <source>
        <dbReference type="PROSITE" id="PS51832"/>
    </source>
</evidence>
<dbReference type="PROSITE" id="PS50110">
    <property type="entry name" value="RESPONSE_REGULATORY"/>
    <property type="match status" value="1"/>
</dbReference>
<dbReference type="Proteomes" id="UP000199032">
    <property type="component" value="Unassembled WGS sequence"/>
</dbReference>
<dbReference type="OrthoDB" id="9764337at2"/>
<dbReference type="NCBIfam" id="TIGR00277">
    <property type="entry name" value="HDIG"/>
    <property type="match status" value="1"/>
</dbReference>
<feature type="domain" description="HD" evidence="3">
    <location>
        <begin position="201"/>
        <end position="323"/>
    </location>
</feature>
<gene>
    <name evidence="5" type="ORF">COMA1_80117</name>
</gene>
<dbReference type="PROSITE" id="PS51831">
    <property type="entry name" value="HD"/>
    <property type="match status" value="1"/>
</dbReference>
<reference evidence="5 6" key="1">
    <citation type="submission" date="2015-10" db="EMBL/GenBank/DDBJ databases">
        <authorList>
            <person name="Gilbert D.G."/>
        </authorList>
    </citation>
    <scope>NUCLEOTIDE SEQUENCE [LARGE SCALE GENOMIC DNA]</scope>
    <source>
        <strain evidence="5">COMA1</strain>
    </source>
</reference>
<protein>
    <submittedName>
        <fullName evidence="5">Putative Response regulator with HD domain</fullName>
    </submittedName>
</protein>
<dbReference type="SUPFAM" id="SSF109604">
    <property type="entry name" value="HD-domain/PDEase-like"/>
    <property type="match status" value="1"/>
</dbReference>
<dbReference type="InterPro" id="IPR011006">
    <property type="entry name" value="CheY-like_superfamily"/>
</dbReference>
<evidence type="ECO:0000313" key="5">
    <source>
        <dbReference type="EMBL" id="CUS39626.1"/>
    </source>
</evidence>
<dbReference type="Pfam" id="PF00072">
    <property type="entry name" value="Response_reg"/>
    <property type="match status" value="1"/>
</dbReference>
<dbReference type="PANTHER" id="PTHR45228:SF1">
    <property type="entry name" value="CYCLIC DI-GMP PHOSPHODIESTERASE TM_0186"/>
    <property type="match status" value="1"/>
</dbReference>
<feature type="modified residue" description="4-aspartylphosphate" evidence="1">
    <location>
        <position position="63"/>
    </location>
</feature>
<proteinExistence type="predicted"/>
<dbReference type="STRING" id="1742972.COMA1_80117"/>
<dbReference type="InterPro" id="IPR001789">
    <property type="entry name" value="Sig_transdc_resp-reg_receiver"/>
</dbReference>
<name>A0A0S4LSI3_9BACT</name>
<keyword evidence="6" id="KW-1185">Reference proteome</keyword>
<dbReference type="SMART" id="SM00471">
    <property type="entry name" value="HDc"/>
    <property type="match status" value="1"/>
</dbReference>
<dbReference type="InterPro" id="IPR003607">
    <property type="entry name" value="HD/PDEase_dom"/>
</dbReference>
<dbReference type="EMBL" id="CZQA01000014">
    <property type="protein sequence ID" value="CUS39626.1"/>
    <property type="molecule type" value="Genomic_DNA"/>
</dbReference>
<dbReference type="InterPro" id="IPR037522">
    <property type="entry name" value="HD_GYP_dom"/>
</dbReference>
<sequence>MDRMTTSSQPSAQPTVLIIDDEVGPRDALKVVLGPFCTIHCAENARIALELLRTKSIDLITLDQKLPDRPGLELLQEIKLEYPHIEVVIITGYGSLKSAMEGIRHGAAGYLLKPFNTHELTTLIQQTIEKKRRLDFLRRYLRNSPELWGSPEQGTQAWKILQTEYFSLSPNNEPAAAIPSQDDMTLLPLLSDILEATDRQLLNHSSRVSFYATLMAARLNLSLTDQKALALGAFLHDIGKTNLPHYRFSDDQVLPSREPVLCREHPVNGARMIAPLELPAEVGQIIAAHHERWDGQGYPRGLHGTETPLLARIVGMAQLFDHLTADTPGRSPLSVEQAIQQITNPSLMQFDPQLLELFIDVVKESTASIPTLSAAPAA</sequence>
<feature type="domain" description="Response regulatory" evidence="2">
    <location>
        <begin position="15"/>
        <end position="128"/>
    </location>
</feature>
<evidence type="ECO:0000259" key="2">
    <source>
        <dbReference type="PROSITE" id="PS50110"/>
    </source>
</evidence>
<dbReference type="CDD" id="cd00077">
    <property type="entry name" value="HDc"/>
    <property type="match status" value="1"/>
</dbReference>
<accession>A0A0S4LSI3</accession>
<dbReference type="GO" id="GO:0000160">
    <property type="term" value="P:phosphorelay signal transduction system"/>
    <property type="evidence" value="ECO:0007669"/>
    <property type="project" value="InterPro"/>
</dbReference>
<dbReference type="SUPFAM" id="SSF52172">
    <property type="entry name" value="CheY-like"/>
    <property type="match status" value="1"/>
</dbReference>
<dbReference type="Gene3D" id="1.10.3210.10">
    <property type="entry name" value="Hypothetical protein af1432"/>
    <property type="match status" value="1"/>
</dbReference>
<dbReference type="Pfam" id="PF13487">
    <property type="entry name" value="HD_5"/>
    <property type="match status" value="1"/>
</dbReference>
<dbReference type="PROSITE" id="PS51832">
    <property type="entry name" value="HD_GYP"/>
    <property type="match status" value="1"/>
</dbReference>
<dbReference type="Gene3D" id="3.40.50.2300">
    <property type="match status" value="1"/>
</dbReference>
<dbReference type="PANTHER" id="PTHR45228">
    <property type="entry name" value="CYCLIC DI-GMP PHOSPHODIESTERASE TM_0186-RELATED"/>
    <property type="match status" value="1"/>
</dbReference>